<dbReference type="RefSeq" id="WP_224415981.1">
    <property type="nucleotide sequence ID" value="NZ_JAGXFC010000001.1"/>
</dbReference>
<dbReference type="Proteomes" id="UP001319883">
    <property type="component" value="Unassembled WGS sequence"/>
</dbReference>
<dbReference type="Pfam" id="PF09990">
    <property type="entry name" value="DUF2231"/>
    <property type="match status" value="1"/>
</dbReference>
<comment type="caution">
    <text evidence="3">The sequence shown here is derived from an EMBL/GenBank/DDBJ whole genome shotgun (WGS) entry which is preliminary data.</text>
</comment>
<dbReference type="InterPro" id="IPR019251">
    <property type="entry name" value="DUF2231_TM"/>
</dbReference>
<feature type="transmembrane region" description="Helical" evidence="1">
    <location>
        <begin position="44"/>
        <end position="66"/>
    </location>
</feature>
<dbReference type="EMBL" id="JAGXFD010000001">
    <property type="protein sequence ID" value="MBZ9567090.1"/>
    <property type="molecule type" value="Genomic_DNA"/>
</dbReference>
<feature type="domain" description="DUF2231" evidence="2">
    <location>
        <begin position="6"/>
        <end position="149"/>
    </location>
</feature>
<name>A0ABS7WXM0_9GAMM</name>
<protein>
    <submittedName>
        <fullName evidence="3">DUF2231 domain-containing protein</fullName>
    </submittedName>
</protein>
<keyword evidence="4" id="KW-1185">Reference proteome</keyword>
<evidence type="ECO:0000313" key="4">
    <source>
        <dbReference type="Proteomes" id="UP001319883"/>
    </source>
</evidence>
<keyword evidence="1" id="KW-1133">Transmembrane helix</keyword>
<reference evidence="3 4" key="1">
    <citation type="submission" date="2021-05" db="EMBL/GenBank/DDBJ databases">
        <title>Petroleum and Energy Research Collection (APPE): ex situ preservation of microbial diversity associated with the oil industry and exploitation of its biotechnological potential.</title>
        <authorList>
            <person name="Paixao C.T.M."/>
            <person name="Gomes M.B."/>
            <person name="Oliveira V.M."/>
        </authorList>
    </citation>
    <scope>NUCLEOTIDE SEQUENCE [LARGE SCALE GENOMIC DNA]</scope>
    <source>
        <strain evidence="3 4">LIT2</strain>
    </source>
</reference>
<evidence type="ECO:0000313" key="3">
    <source>
        <dbReference type="EMBL" id="MBZ9567090.1"/>
    </source>
</evidence>
<organism evidence="3 4">
    <name type="scientific">Modicisalibacter tunisiensis</name>
    <dbReference type="NCBI Taxonomy" id="390637"/>
    <lineage>
        <taxon>Bacteria</taxon>
        <taxon>Pseudomonadati</taxon>
        <taxon>Pseudomonadota</taxon>
        <taxon>Gammaproteobacteria</taxon>
        <taxon>Oceanospirillales</taxon>
        <taxon>Halomonadaceae</taxon>
        <taxon>Modicisalibacter</taxon>
    </lineage>
</organism>
<keyword evidence="1" id="KW-0472">Membrane</keyword>
<evidence type="ECO:0000256" key="1">
    <source>
        <dbReference type="SAM" id="Phobius"/>
    </source>
</evidence>
<sequence>MSMAHIHPMLVHFPIVLWLLAVACQCLVVLRGETFERRRSWQKASLWLLVLGTLGGLVAAGFGDAAFDIAREKGFPAAPIESHEELAMTTLTVFGLLTLVQAVVYWRRIALNRALSWVMPVAGLAGVVLMLMTADHGGDLVYEIGVNVAAAHP</sequence>
<evidence type="ECO:0000259" key="2">
    <source>
        <dbReference type="Pfam" id="PF09990"/>
    </source>
</evidence>
<feature type="transmembrane region" description="Helical" evidence="1">
    <location>
        <begin position="86"/>
        <end position="107"/>
    </location>
</feature>
<feature type="transmembrane region" description="Helical" evidence="1">
    <location>
        <begin position="114"/>
        <end position="134"/>
    </location>
</feature>
<proteinExistence type="predicted"/>
<keyword evidence="1" id="KW-0812">Transmembrane</keyword>
<accession>A0ABS7WXM0</accession>
<feature type="transmembrane region" description="Helical" evidence="1">
    <location>
        <begin position="12"/>
        <end position="32"/>
    </location>
</feature>
<gene>
    <name evidence="3" type="ORF">KGQ91_05215</name>
</gene>